<accession>A0ABR7RJJ8</accession>
<organism evidence="5 6">
    <name type="scientific">Teichococcus aerophilus</name>
    <dbReference type="NCBI Taxonomy" id="1224513"/>
    <lineage>
        <taxon>Bacteria</taxon>
        <taxon>Pseudomonadati</taxon>
        <taxon>Pseudomonadota</taxon>
        <taxon>Alphaproteobacteria</taxon>
        <taxon>Acetobacterales</taxon>
        <taxon>Roseomonadaceae</taxon>
        <taxon>Roseomonas</taxon>
    </lineage>
</organism>
<dbReference type="PANTHER" id="PTHR43537">
    <property type="entry name" value="TRANSCRIPTIONAL REGULATOR, GNTR FAMILY"/>
    <property type="match status" value="1"/>
</dbReference>
<dbReference type="PRINTS" id="PR00035">
    <property type="entry name" value="HTHGNTR"/>
</dbReference>
<evidence type="ECO:0000259" key="4">
    <source>
        <dbReference type="PROSITE" id="PS50949"/>
    </source>
</evidence>
<evidence type="ECO:0000256" key="1">
    <source>
        <dbReference type="ARBA" id="ARBA00023015"/>
    </source>
</evidence>
<dbReference type="SMART" id="SM00895">
    <property type="entry name" value="FCD"/>
    <property type="match status" value="1"/>
</dbReference>
<name>A0ABR7RJJ8_9PROT</name>
<sequence>MQHADAPSTPTVRHAAEERLRSAIVSGELQPGQKLTDRSLCELTGAGRTTVREAIRQLESEGLIATVPHRGPTVALLTEAEARDLYELRAMLEGQAGRLCALRGQHAHAAALHDAVDALDAARRAGSMLGVLCANSGFYDALNDGAGNEALRQAMLGVQNRLAFFRFSSTRWPGRSERSVIELRAIADAVQQRNPAAAEAACIHHIEAAAELALMVLAERARGAALAPRARRRVLEKV</sequence>
<evidence type="ECO:0000313" key="6">
    <source>
        <dbReference type="Proteomes" id="UP000626026"/>
    </source>
</evidence>
<dbReference type="InterPro" id="IPR000524">
    <property type="entry name" value="Tscrpt_reg_HTH_GntR"/>
</dbReference>
<evidence type="ECO:0000256" key="3">
    <source>
        <dbReference type="ARBA" id="ARBA00023163"/>
    </source>
</evidence>
<dbReference type="Gene3D" id="1.20.120.530">
    <property type="entry name" value="GntR ligand-binding domain-like"/>
    <property type="match status" value="1"/>
</dbReference>
<feature type="domain" description="HTH gntR-type" evidence="4">
    <location>
        <begin position="10"/>
        <end position="77"/>
    </location>
</feature>
<dbReference type="Pfam" id="PF00392">
    <property type="entry name" value="GntR"/>
    <property type="match status" value="1"/>
</dbReference>
<proteinExistence type="predicted"/>
<keyword evidence="2" id="KW-0238">DNA-binding</keyword>
<gene>
    <name evidence="5" type="ORF">IBL26_07915</name>
</gene>
<dbReference type="SUPFAM" id="SSF48008">
    <property type="entry name" value="GntR ligand-binding domain-like"/>
    <property type="match status" value="1"/>
</dbReference>
<protein>
    <submittedName>
        <fullName evidence="5">GntR family transcriptional regulator</fullName>
    </submittedName>
</protein>
<dbReference type="SUPFAM" id="SSF46785">
    <property type="entry name" value="Winged helix' DNA-binding domain"/>
    <property type="match status" value="1"/>
</dbReference>
<dbReference type="PANTHER" id="PTHR43537:SF24">
    <property type="entry name" value="GLUCONATE OPERON TRANSCRIPTIONAL REPRESSOR"/>
    <property type="match status" value="1"/>
</dbReference>
<reference evidence="5 6" key="1">
    <citation type="journal article" date="2013" name="Int. J. Syst. Evol. Microbiol.">
        <title>Roseomonas aerophila sp. nov., isolated from air.</title>
        <authorList>
            <person name="Kim S.J."/>
            <person name="Weon H.Y."/>
            <person name="Ahn J.H."/>
            <person name="Hong S.B."/>
            <person name="Seok S.J."/>
            <person name="Whang K.S."/>
            <person name="Kwon S.W."/>
        </authorList>
    </citation>
    <scope>NUCLEOTIDE SEQUENCE [LARGE SCALE GENOMIC DNA]</scope>
    <source>
        <strain evidence="5 6">NBRC 108923</strain>
    </source>
</reference>
<evidence type="ECO:0000256" key="2">
    <source>
        <dbReference type="ARBA" id="ARBA00023125"/>
    </source>
</evidence>
<dbReference type="Gene3D" id="1.10.10.10">
    <property type="entry name" value="Winged helix-like DNA-binding domain superfamily/Winged helix DNA-binding domain"/>
    <property type="match status" value="1"/>
</dbReference>
<dbReference type="InterPro" id="IPR036388">
    <property type="entry name" value="WH-like_DNA-bd_sf"/>
</dbReference>
<dbReference type="RefSeq" id="WP_187783934.1">
    <property type="nucleotide sequence ID" value="NZ_JACTVA010000010.1"/>
</dbReference>
<dbReference type="Pfam" id="PF07729">
    <property type="entry name" value="FCD"/>
    <property type="match status" value="1"/>
</dbReference>
<evidence type="ECO:0000313" key="5">
    <source>
        <dbReference type="EMBL" id="MBC9206759.1"/>
    </source>
</evidence>
<dbReference type="InterPro" id="IPR008920">
    <property type="entry name" value="TF_FadR/GntR_C"/>
</dbReference>
<dbReference type="EMBL" id="JACTVA010000010">
    <property type="protein sequence ID" value="MBC9206759.1"/>
    <property type="molecule type" value="Genomic_DNA"/>
</dbReference>
<dbReference type="Proteomes" id="UP000626026">
    <property type="component" value="Unassembled WGS sequence"/>
</dbReference>
<keyword evidence="1" id="KW-0805">Transcription regulation</keyword>
<dbReference type="PROSITE" id="PS50949">
    <property type="entry name" value="HTH_GNTR"/>
    <property type="match status" value="1"/>
</dbReference>
<keyword evidence="6" id="KW-1185">Reference proteome</keyword>
<dbReference type="InterPro" id="IPR011711">
    <property type="entry name" value="GntR_C"/>
</dbReference>
<dbReference type="CDD" id="cd07377">
    <property type="entry name" value="WHTH_GntR"/>
    <property type="match status" value="1"/>
</dbReference>
<dbReference type="InterPro" id="IPR036390">
    <property type="entry name" value="WH_DNA-bd_sf"/>
</dbReference>
<comment type="caution">
    <text evidence="5">The sequence shown here is derived from an EMBL/GenBank/DDBJ whole genome shotgun (WGS) entry which is preliminary data.</text>
</comment>
<keyword evidence="3" id="KW-0804">Transcription</keyword>
<dbReference type="SMART" id="SM00345">
    <property type="entry name" value="HTH_GNTR"/>
    <property type="match status" value="1"/>
</dbReference>